<dbReference type="OrthoDB" id="271448at2759"/>
<dbReference type="PANTHER" id="PTHR36578">
    <property type="entry name" value="CHROMOSOME 15, WHOLE GENOME SHOTGUN SEQUENCE"/>
    <property type="match status" value="1"/>
</dbReference>
<dbReference type="EMBL" id="CP090167">
    <property type="protein sequence ID" value="UJO17280.1"/>
    <property type="molecule type" value="Genomic_DNA"/>
</dbReference>
<dbReference type="AlphaFoldDB" id="A0A9Q8P8J1"/>
<dbReference type="GeneID" id="71986011"/>
<proteinExistence type="predicted"/>
<dbReference type="RefSeq" id="XP_047761646.1">
    <property type="nucleotide sequence ID" value="XM_047905281.1"/>
</dbReference>
<dbReference type="Proteomes" id="UP000756132">
    <property type="component" value="Chromosome 5"/>
</dbReference>
<evidence type="ECO:0000313" key="3">
    <source>
        <dbReference type="EMBL" id="UJO17280.1"/>
    </source>
</evidence>
<dbReference type="KEGG" id="ffu:CLAFUR5_06133"/>
<feature type="compositionally biased region" description="Low complexity" evidence="1">
    <location>
        <begin position="58"/>
        <end position="69"/>
    </location>
</feature>
<evidence type="ECO:0000313" key="4">
    <source>
        <dbReference type="Proteomes" id="UP000756132"/>
    </source>
</evidence>
<protein>
    <submittedName>
        <fullName evidence="3">Uncharacterized protein</fullName>
    </submittedName>
</protein>
<reference evidence="3" key="2">
    <citation type="journal article" date="2022" name="Microb. Genom.">
        <title>A chromosome-scale genome assembly of the tomato pathogen Cladosporium fulvum reveals a compartmentalized genome architecture and the presence of a dispensable chromosome.</title>
        <authorList>
            <person name="Zaccaron A.Z."/>
            <person name="Chen L.H."/>
            <person name="Samaras A."/>
            <person name="Stergiopoulos I."/>
        </authorList>
    </citation>
    <scope>NUCLEOTIDE SEQUENCE</scope>
    <source>
        <strain evidence="3">Race5_Kim</strain>
    </source>
</reference>
<organism evidence="3 4">
    <name type="scientific">Passalora fulva</name>
    <name type="common">Tomato leaf mold</name>
    <name type="synonym">Cladosporium fulvum</name>
    <dbReference type="NCBI Taxonomy" id="5499"/>
    <lineage>
        <taxon>Eukaryota</taxon>
        <taxon>Fungi</taxon>
        <taxon>Dikarya</taxon>
        <taxon>Ascomycota</taxon>
        <taxon>Pezizomycotina</taxon>
        <taxon>Dothideomycetes</taxon>
        <taxon>Dothideomycetidae</taxon>
        <taxon>Mycosphaerellales</taxon>
        <taxon>Mycosphaerellaceae</taxon>
        <taxon>Fulvia</taxon>
    </lineage>
</organism>
<name>A0A9Q8P8J1_PASFU</name>
<evidence type="ECO:0000256" key="1">
    <source>
        <dbReference type="SAM" id="MobiDB-lite"/>
    </source>
</evidence>
<dbReference type="PANTHER" id="PTHR36578:SF1">
    <property type="entry name" value="APPLE DOMAIN-CONTAINING PROTEIN"/>
    <property type="match status" value="1"/>
</dbReference>
<keyword evidence="2" id="KW-0732">Signal</keyword>
<keyword evidence="4" id="KW-1185">Reference proteome</keyword>
<feature type="signal peptide" evidence="2">
    <location>
        <begin position="1"/>
        <end position="16"/>
    </location>
</feature>
<gene>
    <name evidence="3" type="ORF">CLAFUR5_06133</name>
</gene>
<feature type="chain" id="PRO_5040287468" evidence="2">
    <location>
        <begin position="17"/>
        <end position="311"/>
    </location>
</feature>
<accession>A0A9Q8P8J1</accession>
<reference evidence="3" key="1">
    <citation type="submission" date="2021-12" db="EMBL/GenBank/DDBJ databases">
        <authorList>
            <person name="Zaccaron A."/>
            <person name="Stergiopoulos I."/>
        </authorList>
    </citation>
    <scope>NUCLEOTIDE SEQUENCE</scope>
    <source>
        <strain evidence="3">Race5_Kim</strain>
    </source>
</reference>
<evidence type="ECO:0000256" key="2">
    <source>
        <dbReference type="SAM" id="SignalP"/>
    </source>
</evidence>
<feature type="region of interest" description="Disordered" evidence="1">
    <location>
        <begin position="58"/>
        <end position="86"/>
    </location>
</feature>
<sequence>MKGFLSAVAFAGLAAAQQMNIAAINDAPLPATTVAPVGAAGQSSIAYNTAAAATSISAEAQPASAPSSSNKVRRGDCSPQPAGSYPQVKPDTAEAFVNYPPFHALANSQGPPFPYFEKFRDLNGSTQQSSYLTYMILKQYDVNQCARLCDNADLCTSFNIYVERDPTLDPGPACPNPPSTTNIKCVLWGSSINRQTATNTGQYRQDFHVVIAASNGYDKTFFARPSSVDTFTLGQNITGKAITLAGSKSLGSEFFAGPYDPTLCGYYATAQTSANRQDAQAKGLKSYQACNSFNAYAVYRAGLAWGTYCSL</sequence>